<dbReference type="EMBL" id="LJUI01000151">
    <property type="protein sequence ID" value="KPK67037.1"/>
    <property type="molecule type" value="Genomic_DNA"/>
</dbReference>
<dbReference type="PATRIC" id="fig|1703774.3.peg.1786"/>
<sequence length="175" mass="20325">MSEKKKWVEREFAFDFPETVYPELIGRLRLTPSRLEELVSSLPGDVLVRPDGESWSIQENAGHLLDVDSLFIGRLDDYESGAKILRPADMTGRRTTEARYNEADLSEILTRFQEQREAFVAGLEKLEPEAFGKSAMHPRLKKPMRLCDMMYFQAEHDDHHLARIEELIKRFMPIS</sequence>
<name>A0A0S8G567_UNCT6</name>
<accession>A0A0S8G567</accession>
<dbReference type="Pfam" id="PF12867">
    <property type="entry name" value="DinB_2"/>
    <property type="match status" value="1"/>
</dbReference>
<dbReference type="AlphaFoldDB" id="A0A0S8G567"/>
<dbReference type="InterPro" id="IPR034660">
    <property type="entry name" value="DinB/YfiT-like"/>
</dbReference>
<dbReference type="InterPro" id="IPR024775">
    <property type="entry name" value="DinB-like"/>
</dbReference>
<comment type="caution">
    <text evidence="2">The sequence shown here is derived from an EMBL/GenBank/DDBJ whole genome shotgun (WGS) entry which is preliminary data.</text>
</comment>
<evidence type="ECO:0000259" key="1">
    <source>
        <dbReference type="Pfam" id="PF12867"/>
    </source>
</evidence>
<dbReference type="SUPFAM" id="SSF109854">
    <property type="entry name" value="DinB/YfiT-like putative metalloenzymes"/>
    <property type="match status" value="1"/>
</dbReference>
<protein>
    <recommendedName>
        <fullName evidence="1">DinB-like domain-containing protein</fullName>
    </recommendedName>
</protein>
<proteinExistence type="predicted"/>
<dbReference type="Proteomes" id="UP000051717">
    <property type="component" value="Unassembled WGS sequence"/>
</dbReference>
<reference evidence="2 3" key="1">
    <citation type="journal article" date="2015" name="Microbiome">
        <title>Genomic resolution of linkages in carbon, nitrogen, and sulfur cycling among widespread estuary sediment bacteria.</title>
        <authorList>
            <person name="Baker B.J."/>
            <person name="Lazar C.S."/>
            <person name="Teske A.P."/>
            <person name="Dick G.J."/>
        </authorList>
    </citation>
    <scope>NUCLEOTIDE SEQUENCE [LARGE SCALE GENOMIC DNA]</scope>
    <source>
        <strain evidence="2">SM23_40</strain>
    </source>
</reference>
<dbReference type="Gene3D" id="1.20.120.450">
    <property type="entry name" value="dinb family like domain"/>
    <property type="match status" value="1"/>
</dbReference>
<evidence type="ECO:0000313" key="3">
    <source>
        <dbReference type="Proteomes" id="UP000051717"/>
    </source>
</evidence>
<gene>
    <name evidence="2" type="ORF">AMJ82_11395</name>
</gene>
<feature type="domain" description="DinB-like" evidence="1">
    <location>
        <begin position="28"/>
        <end position="162"/>
    </location>
</feature>
<evidence type="ECO:0000313" key="2">
    <source>
        <dbReference type="EMBL" id="KPK67037.1"/>
    </source>
</evidence>
<organism evidence="2 3">
    <name type="scientific">candidate division TA06 bacterium SM23_40</name>
    <dbReference type="NCBI Taxonomy" id="1703774"/>
    <lineage>
        <taxon>Bacteria</taxon>
        <taxon>Bacteria division TA06</taxon>
    </lineage>
</organism>